<dbReference type="Proteomes" id="UP000827976">
    <property type="component" value="Chromosome 8"/>
</dbReference>
<accession>A0ACB7VKV1</accession>
<gene>
    <name evidence="1" type="ORF">IHE45_08G101700</name>
</gene>
<name>A0ACB7VKV1_DIOAL</name>
<sequence>MTLQTPPPPPSLPLPLSFPLPPLPTLPFFPPPSPPPPPPPPPPFIKFENKISPSILLIIVILTIIFFISGLLHLLIRFILKPINREAEDHLDNNVTVLQGQLQQLFHLHDSGVDQSCIDTLPIFLYKAIIGLKDPFDCAVCLCEFEPDDKLRLLPMCSHAFHLGCIDTWLLSHSTCPLCRTSLLLPHHDHCLVSPACCSPVVLVLESGNVSSREISSSDQVLAEHDGHGHDLEQDDQSMQIVQVLDDVLEEKLMVPVKLGKFRSTTSTTTTTTAHDQAHEGTSSDQKIDQRRCFSMGSCEYVMDHRSLLQVAIKPSSNKKKIMSGRFHSSRSFESSDHHHNHRAIGNVLQKKESFSFSKIWLKEKHKESSSVLSRSEEAPSFARRTLLWLVGKQENKMVNQV</sequence>
<reference evidence="2" key="1">
    <citation type="journal article" date="2022" name="Nat. Commun.">
        <title>Chromosome evolution and the genetic basis of agronomically important traits in greater yam.</title>
        <authorList>
            <person name="Bredeson J.V."/>
            <person name="Lyons J.B."/>
            <person name="Oniyinde I.O."/>
            <person name="Okereke N.R."/>
            <person name="Kolade O."/>
            <person name="Nnabue I."/>
            <person name="Nwadili C.O."/>
            <person name="Hribova E."/>
            <person name="Parker M."/>
            <person name="Nwogha J."/>
            <person name="Shu S."/>
            <person name="Carlson J."/>
            <person name="Kariba R."/>
            <person name="Muthemba S."/>
            <person name="Knop K."/>
            <person name="Barton G.J."/>
            <person name="Sherwood A.V."/>
            <person name="Lopez-Montes A."/>
            <person name="Asiedu R."/>
            <person name="Jamnadass R."/>
            <person name="Muchugi A."/>
            <person name="Goodstein D."/>
            <person name="Egesi C.N."/>
            <person name="Featherston J."/>
            <person name="Asfaw A."/>
            <person name="Simpson G.G."/>
            <person name="Dolezel J."/>
            <person name="Hendre P.S."/>
            <person name="Van Deynze A."/>
            <person name="Kumar P.L."/>
            <person name="Obidiegwu J.E."/>
            <person name="Bhattacharjee R."/>
            <person name="Rokhsar D.S."/>
        </authorList>
    </citation>
    <scope>NUCLEOTIDE SEQUENCE [LARGE SCALE GENOMIC DNA]</scope>
    <source>
        <strain evidence="2">cv. TDa95/00328</strain>
    </source>
</reference>
<keyword evidence="2" id="KW-1185">Reference proteome</keyword>
<comment type="caution">
    <text evidence="1">The sequence shown here is derived from an EMBL/GenBank/DDBJ whole genome shotgun (WGS) entry which is preliminary data.</text>
</comment>
<proteinExistence type="predicted"/>
<evidence type="ECO:0000313" key="2">
    <source>
        <dbReference type="Proteomes" id="UP000827976"/>
    </source>
</evidence>
<evidence type="ECO:0000313" key="1">
    <source>
        <dbReference type="EMBL" id="KAH7674878.1"/>
    </source>
</evidence>
<organism evidence="1 2">
    <name type="scientific">Dioscorea alata</name>
    <name type="common">Purple yam</name>
    <dbReference type="NCBI Taxonomy" id="55571"/>
    <lineage>
        <taxon>Eukaryota</taxon>
        <taxon>Viridiplantae</taxon>
        <taxon>Streptophyta</taxon>
        <taxon>Embryophyta</taxon>
        <taxon>Tracheophyta</taxon>
        <taxon>Spermatophyta</taxon>
        <taxon>Magnoliopsida</taxon>
        <taxon>Liliopsida</taxon>
        <taxon>Dioscoreales</taxon>
        <taxon>Dioscoreaceae</taxon>
        <taxon>Dioscorea</taxon>
    </lineage>
</organism>
<dbReference type="EMBL" id="CM037018">
    <property type="protein sequence ID" value="KAH7674878.1"/>
    <property type="molecule type" value="Genomic_DNA"/>
</dbReference>
<protein>
    <submittedName>
        <fullName evidence="1">Zinc finger RING/FYVE/PHD-type protein</fullName>
    </submittedName>
</protein>